<dbReference type="Proteomes" id="UP000184038">
    <property type="component" value="Unassembled WGS sequence"/>
</dbReference>
<evidence type="ECO:0008006" key="3">
    <source>
        <dbReference type="Google" id="ProtNLM"/>
    </source>
</evidence>
<name>A0A1M7LUG8_9FIRM</name>
<dbReference type="AlphaFoldDB" id="A0A1M7LUG8"/>
<reference evidence="1 2" key="1">
    <citation type="submission" date="2016-11" db="EMBL/GenBank/DDBJ databases">
        <authorList>
            <person name="Jaros S."/>
            <person name="Januszkiewicz K."/>
            <person name="Wedrychowicz H."/>
        </authorList>
    </citation>
    <scope>NUCLEOTIDE SEQUENCE [LARGE SCALE GENOMIC DNA]</scope>
    <source>
        <strain evidence="1 2">DSM 15930</strain>
    </source>
</reference>
<gene>
    <name evidence="1" type="ORF">SAMN02746066_03412</name>
</gene>
<organism evidence="1 2">
    <name type="scientific">Anaerosporobacter mobilis DSM 15930</name>
    <dbReference type="NCBI Taxonomy" id="1120996"/>
    <lineage>
        <taxon>Bacteria</taxon>
        <taxon>Bacillati</taxon>
        <taxon>Bacillota</taxon>
        <taxon>Clostridia</taxon>
        <taxon>Lachnospirales</taxon>
        <taxon>Lachnospiraceae</taxon>
        <taxon>Anaerosporobacter</taxon>
    </lineage>
</organism>
<dbReference type="OrthoDB" id="2941457at2"/>
<accession>A0A1M7LUG8</accession>
<keyword evidence="2" id="KW-1185">Reference proteome</keyword>
<evidence type="ECO:0000313" key="2">
    <source>
        <dbReference type="Proteomes" id="UP000184038"/>
    </source>
</evidence>
<evidence type="ECO:0000313" key="1">
    <source>
        <dbReference type="EMBL" id="SHM81866.1"/>
    </source>
</evidence>
<protein>
    <recommendedName>
        <fullName evidence="3">Phage Tail Protein X</fullName>
    </recommendedName>
</protein>
<dbReference type="STRING" id="1120996.SAMN02746066_03412"/>
<sequence length="63" mass="7446">MYKTVQGDTWDLIAKKVYDNEMLAGFLMQTNYKYIDIVVFSAGTELNTPEHEEKEDDLPEWRD</sequence>
<dbReference type="RefSeq" id="WP_073289610.1">
    <property type="nucleotide sequence ID" value="NZ_FRCP01000018.1"/>
</dbReference>
<dbReference type="EMBL" id="FRCP01000018">
    <property type="protein sequence ID" value="SHM81866.1"/>
    <property type="molecule type" value="Genomic_DNA"/>
</dbReference>
<proteinExistence type="predicted"/>